<dbReference type="InterPro" id="IPR015590">
    <property type="entry name" value="Aldehyde_DH_dom"/>
</dbReference>
<keyword evidence="1" id="KW-0560">Oxidoreductase</keyword>
<dbReference type="AlphaFoldDB" id="A0A9X3PAJ1"/>
<dbReference type="PANTHER" id="PTHR43353">
    <property type="entry name" value="SUCCINATE-SEMIALDEHYDE DEHYDROGENASE, MITOCHONDRIAL"/>
    <property type="match status" value="1"/>
</dbReference>
<dbReference type="Proteomes" id="UP001146067">
    <property type="component" value="Unassembled WGS sequence"/>
</dbReference>
<reference evidence="3" key="1">
    <citation type="submission" date="2022-12" db="EMBL/GenBank/DDBJ databases">
        <title>Gycomyces niveus sp.nov.,a novel actinomycete isolated from soil in Shouguan.</title>
        <authorList>
            <person name="Yang X."/>
        </authorList>
    </citation>
    <scope>NUCLEOTIDE SEQUENCE</scope>
    <source>
        <strain evidence="3">NEAU-A15</strain>
    </source>
</reference>
<evidence type="ECO:0000313" key="3">
    <source>
        <dbReference type="EMBL" id="MDA1361447.1"/>
    </source>
</evidence>
<feature type="domain" description="Aldehyde dehydrogenase" evidence="2">
    <location>
        <begin position="4"/>
        <end position="408"/>
    </location>
</feature>
<evidence type="ECO:0000313" key="4">
    <source>
        <dbReference type="Proteomes" id="UP001146067"/>
    </source>
</evidence>
<dbReference type="Pfam" id="PF00171">
    <property type="entry name" value="Aldedh"/>
    <property type="match status" value="1"/>
</dbReference>
<sequence>MTDRIASTDPRTGATVAEAAPTTIDEVHRIAAAAAAAAPELEHRGRDFRARLLRAVAARLEERRDAIVALGQKETGLPEARLGGELTRTAYQAEFFAAVIEDGGYLEATIDHAADTPMGPGPDLRRLLVPIGPVAVFGASNFPLAFSVPGGDTVSALAAGNPVIVKAHDSHLGLSLLSYEALVQACADVDAPEGTVGIVFGTEAGAALVVEPVVKAVGFTGSLTGGRALLDLINARPEPIPFYGELSSVNPLIVTAAAAAERPEAIANGLVASVTGSGGQLCTKPGVVFAPTGAAGDKLLGAAAALIAQTAAHPLLNARIAASYRDITASYTAAPGVKGLAIGTDAPAEGSFGSPRLLEVDAADFTAAVAEECFGPSAIAVRYADAEELRTAFAALPASLTATLHTAEDDPDLEPLVALVRPLAGRLVFDQFPTGVLVSWAQHHGGPWPSTNTLHTSVGATAIRRFLRPMVWQNAPKSVLPPELHDDAALPQRVDGRLRL</sequence>
<dbReference type="EMBL" id="JAPZVP010000014">
    <property type="protein sequence ID" value="MDA1361447.1"/>
    <property type="molecule type" value="Genomic_DNA"/>
</dbReference>
<name>A0A9X3PAJ1_9ACTN</name>
<organism evidence="3 4">
    <name type="scientific">Glycomyces luteolus</name>
    <dbReference type="NCBI Taxonomy" id="2670330"/>
    <lineage>
        <taxon>Bacteria</taxon>
        <taxon>Bacillati</taxon>
        <taxon>Actinomycetota</taxon>
        <taxon>Actinomycetes</taxon>
        <taxon>Glycomycetales</taxon>
        <taxon>Glycomycetaceae</taxon>
        <taxon>Glycomyces</taxon>
    </lineage>
</organism>
<dbReference type="InterPro" id="IPR016162">
    <property type="entry name" value="Ald_DH_N"/>
</dbReference>
<gene>
    <name evidence="3" type="ORF">O1R50_17600</name>
</gene>
<comment type="caution">
    <text evidence="3">The sequence shown here is derived from an EMBL/GenBank/DDBJ whole genome shotgun (WGS) entry which is preliminary data.</text>
</comment>
<protein>
    <submittedName>
        <fullName evidence="3">Aldehyde dehydrogenase family protein</fullName>
    </submittedName>
</protein>
<dbReference type="Gene3D" id="3.40.605.10">
    <property type="entry name" value="Aldehyde Dehydrogenase, Chain A, domain 1"/>
    <property type="match status" value="1"/>
</dbReference>
<proteinExistence type="predicted"/>
<dbReference type="InterPro" id="IPR016161">
    <property type="entry name" value="Ald_DH/histidinol_DH"/>
</dbReference>
<keyword evidence="4" id="KW-1185">Reference proteome</keyword>
<dbReference type="SUPFAM" id="SSF53720">
    <property type="entry name" value="ALDH-like"/>
    <property type="match status" value="1"/>
</dbReference>
<dbReference type="RefSeq" id="WP_270111454.1">
    <property type="nucleotide sequence ID" value="NZ_JAPZVP010000014.1"/>
</dbReference>
<dbReference type="InterPro" id="IPR016163">
    <property type="entry name" value="Ald_DH_C"/>
</dbReference>
<dbReference type="Gene3D" id="3.40.309.10">
    <property type="entry name" value="Aldehyde Dehydrogenase, Chain A, domain 2"/>
    <property type="match status" value="1"/>
</dbReference>
<dbReference type="InterPro" id="IPR050740">
    <property type="entry name" value="Aldehyde_DH_Superfamily"/>
</dbReference>
<accession>A0A9X3PAJ1</accession>
<evidence type="ECO:0000256" key="1">
    <source>
        <dbReference type="ARBA" id="ARBA00023002"/>
    </source>
</evidence>
<dbReference type="PANTHER" id="PTHR43353:SF3">
    <property type="entry name" value="ALDEHYDE DEHYDROGENASE-RELATED"/>
    <property type="match status" value="1"/>
</dbReference>
<evidence type="ECO:0000259" key="2">
    <source>
        <dbReference type="Pfam" id="PF00171"/>
    </source>
</evidence>
<dbReference type="GO" id="GO:0016620">
    <property type="term" value="F:oxidoreductase activity, acting on the aldehyde or oxo group of donors, NAD or NADP as acceptor"/>
    <property type="evidence" value="ECO:0007669"/>
    <property type="project" value="InterPro"/>
</dbReference>